<dbReference type="EMBL" id="LWDL01000023">
    <property type="protein sequence ID" value="OQW50907.1"/>
    <property type="molecule type" value="Genomic_DNA"/>
</dbReference>
<dbReference type="Proteomes" id="UP000192872">
    <property type="component" value="Unassembled WGS sequence"/>
</dbReference>
<dbReference type="GO" id="GO:0006144">
    <property type="term" value="P:purine nucleobase metabolic process"/>
    <property type="evidence" value="ECO:0007669"/>
    <property type="project" value="UniProtKB-KW"/>
</dbReference>
<comment type="catalytic activity">
    <reaction evidence="1">
        <text>5-hydroxyisourate + H2O = 5-hydroxy-2-oxo-4-ureido-2,5-dihydro-1H-imidazole-5-carboxylate + H(+)</text>
        <dbReference type="Rhea" id="RHEA:23736"/>
        <dbReference type="ChEBI" id="CHEBI:15377"/>
        <dbReference type="ChEBI" id="CHEBI:15378"/>
        <dbReference type="ChEBI" id="CHEBI:18072"/>
        <dbReference type="ChEBI" id="CHEBI:58639"/>
        <dbReference type="EC" id="3.5.2.17"/>
    </reaction>
</comment>
<comment type="caution">
    <text evidence="9">The sequence shown here is derived from an EMBL/GenBank/DDBJ whole genome shotgun (WGS) entry which is preliminary data.</text>
</comment>
<evidence type="ECO:0000256" key="6">
    <source>
        <dbReference type="ARBA" id="ARBA00022631"/>
    </source>
</evidence>
<comment type="function">
    <text evidence="2">Catalyzes the hydrolysis of 5-hydroxyisourate (HIU) to 2-oxo-4-hydroxy-4-carboxy-5-ureidoimidazoline (OHCU).</text>
</comment>
<comment type="subunit">
    <text evidence="4">Homotetramer.</text>
</comment>
<proteinExistence type="inferred from homology"/>
<dbReference type="EC" id="3.5.2.17" evidence="5"/>
<protein>
    <recommendedName>
        <fullName evidence="5">hydroxyisourate hydrolase</fullName>
        <ecNumber evidence="5">3.5.2.17</ecNumber>
    </recommendedName>
</protein>
<organism evidence="9 10">
    <name type="scientific">Candidatus Raskinella chloraquaticus</name>
    <dbReference type="NCBI Taxonomy" id="1951219"/>
    <lineage>
        <taxon>Bacteria</taxon>
        <taxon>Pseudomonadati</taxon>
        <taxon>Pseudomonadota</taxon>
        <taxon>Alphaproteobacteria</taxon>
        <taxon>Hyphomicrobiales</taxon>
        <taxon>Phreatobacteraceae</taxon>
        <taxon>Candidatus Raskinella</taxon>
    </lineage>
</organism>
<dbReference type="GO" id="GO:0033971">
    <property type="term" value="F:hydroxyisourate hydrolase activity"/>
    <property type="evidence" value="ECO:0007669"/>
    <property type="project" value="UniProtKB-EC"/>
</dbReference>
<evidence type="ECO:0000313" key="10">
    <source>
        <dbReference type="Proteomes" id="UP000192872"/>
    </source>
</evidence>
<reference evidence="9 10" key="1">
    <citation type="journal article" date="2017" name="Water Res.">
        <title>Comammox in drinking water systems.</title>
        <authorList>
            <person name="Wang Y."/>
            <person name="Ma L."/>
            <person name="Mao Y."/>
            <person name="Jiang X."/>
            <person name="Xia Y."/>
            <person name="Yu K."/>
            <person name="Li B."/>
            <person name="Zhang T."/>
        </authorList>
    </citation>
    <scope>NUCLEOTIDE SEQUENCE [LARGE SCALE GENOMIC DNA]</scope>
    <source>
        <strain evidence="9">SG_bin8</strain>
    </source>
</reference>
<name>A0A1W9HUH1_9HYPH</name>
<dbReference type="CDD" id="cd05822">
    <property type="entry name" value="TLP_HIUase"/>
    <property type="match status" value="1"/>
</dbReference>
<sequence>MAAGGISVHAVDVARGHPARGLRVDIYALGDREHRIAEGIIGENGLLDHPSARGEGVSAGLYEVRFAIGDYLRAQGIEKPFLDIVPFRFVIVDERAHIHLPFKFTPFGYSLFRGA</sequence>
<dbReference type="Gene3D" id="2.60.40.180">
    <property type="entry name" value="Transthyretin/hydroxyisourate hydrolase domain"/>
    <property type="match status" value="1"/>
</dbReference>
<dbReference type="PANTHER" id="PTHR10395">
    <property type="entry name" value="URICASE AND TRANSTHYRETIN-RELATED"/>
    <property type="match status" value="1"/>
</dbReference>
<feature type="domain" description="Transthyretin/hydroxyisourate hydrolase" evidence="8">
    <location>
        <begin position="6"/>
        <end position="114"/>
    </location>
</feature>
<dbReference type="STRING" id="1827387.A4S15_12910"/>
<evidence type="ECO:0000256" key="3">
    <source>
        <dbReference type="ARBA" id="ARBA00009850"/>
    </source>
</evidence>
<evidence type="ECO:0000256" key="5">
    <source>
        <dbReference type="ARBA" id="ARBA00012609"/>
    </source>
</evidence>
<dbReference type="Pfam" id="PF00576">
    <property type="entry name" value="Transthyretin"/>
    <property type="match status" value="1"/>
</dbReference>
<evidence type="ECO:0000313" key="9">
    <source>
        <dbReference type="EMBL" id="OQW50907.1"/>
    </source>
</evidence>
<comment type="similarity">
    <text evidence="3">Belongs to the transthyretin family. 5-hydroxyisourate hydrolase subfamily.</text>
</comment>
<evidence type="ECO:0000256" key="7">
    <source>
        <dbReference type="ARBA" id="ARBA00022801"/>
    </source>
</evidence>
<dbReference type="InterPro" id="IPR036817">
    <property type="entry name" value="Transthyretin/HIU_hydrolase_sf"/>
</dbReference>
<keyword evidence="7 9" id="KW-0378">Hydrolase</keyword>
<dbReference type="PANTHER" id="PTHR10395:SF7">
    <property type="entry name" value="5-HYDROXYISOURATE HYDROLASE"/>
    <property type="match status" value="1"/>
</dbReference>
<dbReference type="AlphaFoldDB" id="A0A1W9HUH1"/>
<keyword evidence="6" id="KW-0659">Purine metabolism</keyword>
<evidence type="ECO:0000256" key="1">
    <source>
        <dbReference type="ARBA" id="ARBA00001043"/>
    </source>
</evidence>
<evidence type="ECO:0000256" key="2">
    <source>
        <dbReference type="ARBA" id="ARBA00002704"/>
    </source>
</evidence>
<evidence type="ECO:0000259" key="8">
    <source>
        <dbReference type="Pfam" id="PF00576"/>
    </source>
</evidence>
<dbReference type="SUPFAM" id="SSF49472">
    <property type="entry name" value="Transthyretin (synonym: prealbumin)"/>
    <property type="match status" value="1"/>
</dbReference>
<dbReference type="InterPro" id="IPR023416">
    <property type="entry name" value="Transthyretin/HIU_hydrolase_d"/>
</dbReference>
<dbReference type="InterPro" id="IPR014306">
    <property type="entry name" value="Hydroxyisourate_hydrolase"/>
</dbReference>
<gene>
    <name evidence="9" type="ORF">A4S15_12910</name>
</gene>
<accession>A0A1W9HUH1</accession>
<evidence type="ECO:0000256" key="4">
    <source>
        <dbReference type="ARBA" id="ARBA00011881"/>
    </source>
</evidence>